<protein>
    <recommendedName>
        <fullName evidence="1">Amidohydrolase-related domain-containing protein</fullName>
    </recommendedName>
</protein>
<reference evidence="2" key="1">
    <citation type="journal article" date="2014" name="Front. Microbiol.">
        <title>High frequency of phylogenetically diverse reductive dehalogenase-homologous genes in deep subseafloor sedimentary metagenomes.</title>
        <authorList>
            <person name="Kawai M."/>
            <person name="Futagami T."/>
            <person name="Toyoda A."/>
            <person name="Takaki Y."/>
            <person name="Nishi S."/>
            <person name="Hori S."/>
            <person name="Arai W."/>
            <person name="Tsubouchi T."/>
            <person name="Morono Y."/>
            <person name="Uchiyama I."/>
            <person name="Ito T."/>
            <person name="Fujiyama A."/>
            <person name="Inagaki F."/>
            <person name="Takami H."/>
        </authorList>
    </citation>
    <scope>NUCLEOTIDE SEQUENCE</scope>
    <source>
        <strain evidence="2">Expedition CK06-06</strain>
    </source>
</reference>
<dbReference type="InterPro" id="IPR006680">
    <property type="entry name" value="Amidohydro-rel"/>
</dbReference>
<evidence type="ECO:0000313" key="2">
    <source>
        <dbReference type="EMBL" id="GAG21252.1"/>
    </source>
</evidence>
<dbReference type="SUPFAM" id="SSF51556">
    <property type="entry name" value="Metallo-dependent hydrolases"/>
    <property type="match status" value="1"/>
</dbReference>
<sequence>GFHTGFPPPGSAYNGSPKNRARFGSPFGVEDALISHPKLRPYIMHAGYPFLEDTIAVLHVHPQLYLDISEINWLIPRAEFHEYLRRLVESGFGKRLMYGSDQMFWPKAIGASIEAVESAPFLSEEQKRDIFYNNAARFLRLSKDEIERHHGR</sequence>
<comment type="caution">
    <text evidence="2">The sequence shown here is derived from an EMBL/GenBank/DDBJ whole genome shotgun (WGS) entry which is preliminary data.</text>
</comment>
<feature type="domain" description="Amidohydrolase-related" evidence="1">
    <location>
        <begin position="2"/>
        <end position="141"/>
    </location>
</feature>
<name>X0WDH3_9ZZZZ</name>
<dbReference type="Pfam" id="PF04909">
    <property type="entry name" value="Amidohydro_2"/>
    <property type="match status" value="1"/>
</dbReference>
<dbReference type="GO" id="GO:0016787">
    <property type="term" value="F:hydrolase activity"/>
    <property type="evidence" value="ECO:0007669"/>
    <property type="project" value="InterPro"/>
</dbReference>
<dbReference type="EMBL" id="BARS01036993">
    <property type="protein sequence ID" value="GAG21252.1"/>
    <property type="molecule type" value="Genomic_DNA"/>
</dbReference>
<evidence type="ECO:0000259" key="1">
    <source>
        <dbReference type="Pfam" id="PF04909"/>
    </source>
</evidence>
<dbReference type="AlphaFoldDB" id="X0WDH3"/>
<dbReference type="InterPro" id="IPR032466">
    <property type="entry name" value="Metal_Hydrolase"/>
</dbReference>
<feature type="non-terminal residue" evidence="2">
    <location>
        <position position="1"/>
    </location>
</feature>
<dbReference type="Gene3D" id="3.20.20.140">
    <property type="entry name" value="Metal-dependent hydrolases"/>
    <property type="match status" value="1"/>
</dbReference>
<organism evidence="2">
    <name type="scientific">marine sediment metagenome</name>
    <dbReference type="NCBI Taxonomy" id="412755"/>
    <lineage>
        <taxon>unclassified sequences</taxon>
        <taxon>metagenomes</taxon>
        <taxon>ecological metagenomes</taxon>
    </lineage>
</organism>
<proteinExistence type="predicted"/>
<gene>
    <name evidence="2" type="ORF">S01H1_56780</name>
</gene>
<accession>X0WDH3</accession>